<accession>A0ACB9SU30</accession>
<proteinExistence type="predicted"/>
<sequence length="183" mass="20973">MLAILEATSSEEDVGGEEDDSENEYILQSDHDSSSEVGISEGADEMDSESEEENVFHGDFFLGRNKSTKWQKKPVMSRFSKTPKKNLVKILSRPYQNAMNIRNELDAFQKFFTNDIIDSIVLNTNKFVVTTQNNYARERTVTNTELLGFFGLLFLSRLKKANNTNFRELWAQDGARFDLFAVF</sequence>
<organism evidence="1 2">
    <name type="scientific">Holotrichia oblita</name>
    <name type="common">Chafer beetle</name>
    <dbReference type="NCBI Taxonomy" id="644536"/>
    <lineage>
        <taxon>Eukaryota</taxon>
        <taxon>Metazoa</taxon>
        <taxon>Ecdysozoa</taxon>
        <taxon>Arthropoda</taxon>
        <taxon>Hexapoda</taxon>
        <taxon>Insecta</taxon>
        <taxon>Pterygota</taxon>
        <taxon>Neoptera</taxon>
        <taxon>Endopterygota</taxon>
        <taxon>Coleoptera</taxon>
        <taxon>Polyphaga</taxon>
        <taxon>Scarabaeiformia</taxon>
        <taxon>Scarabaeidae</taxon>
        <taxon>Melolonthinae</taxon>
        <taxon>Holotrichia</taxon>
    </lineage>
</organism>
<name>A0ACB9SU30_HOLOL</name>
<evidence type="ECO:0000313" key="1">
    <source>
        <dbReference type="EMBL" id="KAI4457639.1"/>
    </source>
</evidence>
<dbReference type="Proteomes" id="UP001056778">
    <property type="component" value="Chromosome 7"/>
</dbReference>
<gene>
    <name evidence="1" type="ORF">MML48_7g00004501</name>
</gene>
<comment type="caution">
    <text evidence="1">The sequence shown here is derived from an EMBL/GenBank/DDBJ whole genome shotgun (WGS) entry which is preliminary data.</text>
</comment>
<keyword evidence="2" id="KW-1185">Reference proteome</keyword>
<evidence type="ECO:0000313" key="2">
    <source>
        <dbReference type="Proteomes" id="UP001056778"/>
    </source>
</evidence>
<dbReference type="EMBL" id="CM043021">
    <property type="protein sequence ID" value="KAI4457639.1"/>
    <property type="molecule type" value="Genomic_DNA"/>
</dbReference>
<protein>
    <submittedName>
        <fullName evidence="1">Transposase is4</fullName>
    </submittedName>
</protein>
<reference evidence="1" key="1">
    <citation type="submission" date="2022-04" db="EMBL/GenBank/DDBJ databases">
        <title>Chromosome-scale genome assembly of Holotrichia oblita Faldermann.</title>
        <authorList>
            <person name="Rongchong L."/>
        </authorList>
    </citation>
    <scope>NUCLEOTIDE SEQUENCE</scope>
    <source>
        <strain evidence="1">81SQS9</strain>
    </source>
</reference>